<protein>
    <submittedName>
        <fullName evidence="1">Uncharacterized protein</fullName>
    </submittedName>
</protein>
<evidence type="ECO:0000313" key="1">
    <source>
        <dbReference type="EMBL" id="SFZ81631.1"/>
    </source>
</evidence>
<reference evidence="1 2" key="1">
    <citation type="submission" date="2016-11" db="EMBL/GenBank/DDBJ databases">
        <authorList>
            <person name="Jaros S."/>
            <person name="Januszkiewicz K."/>
            <person name="Wedrychowicz H."/>
        </authorList>
    </citation>
    <scope>NUCLEOTIDE SEQUENCE [LARGE SCALE GENOMIC DNA]</scope>
    <source>
        <strain evidence="1 2">ATCC 23634</strain>
    </source>
</reference>
<dbReference type="EMBL" id="FPKU01000001">
    <property type="protein sequence ID" value="SFZ81631.1"/>
    <property type="molecule type" value="Genomic_DNA"/>
</dbReference>
<evidence type="ECO:0000313" key="2">
    <source>
        <dbReference type="Proteomes" id="UP000183447"/>
    </source>
</evidence>
<gene>
    <name evidence="1" type="ORF">SAMN02983003_0604</name>
</gene>
<name>A0A1K2HTR5_9HYPH</name>
<sequence>MATLKLTPQQAYDLLDAFGHHRNGWDVYRDEALARAGLPSLDAIRALAFSDDEPPCEDDPEGVHHVGCGCDL</sequence>
<dbReference type="Proteomes" id="UP000183447">
    <property type="component" value="Unassembled WGS sequence"/>
</dbReference>
<dbReference type="RefSeq" id="WP_072338903.1">
    <property type="nucleotide sequence ID" value="NZ_FPKU01000001.1"/>
</dbReference>
<organism evidence="1 2">
    <name type="scientific">Devosia enhydra</name>
    <dbReference type="NCBI Taxonomy" id="665118"/>
    <lineage>
        <taxon>Bacteria</taxon>
        <taxon>Pseudomonadati</taxon>
        <taxon>Pseudomonadota</taxon>
        <taxon>Alphaproteobacteria</taxon>
        <taxon>Hyphomicrobiales</taxon>
        <taxon>Devosiaceae</taxon>
        <taxon>Devosia</taxon>
    </lineage>
</organism>
<dbReference type="STRING" id="665118.SAMN02983003_0604"/>
<proteinExistence type="predicted"/>
<dbReference type="AlphaFoldDB" id="A0A1K2HTR5"/>
<accession>A0A1K2HTR5</accession>
<keyword evidence="2" id="KW-1185">Reference proteome</keyword>